<keyword evidence="4" id="KW-0238">DNA-binding</keyword>
<dbReference type="Gene3D" id="3.40.640.10">
    <property type="entry name" value="Type I PLP-dependent aspartate aminotransferase-like (Major domain)"/>
    <property type="match status" value="1"/>
</dbReference>
<dbReference type="GO" id="GO:0030170">
    <property type="term" value="F:pyridoxal phosphate binding"/>
    <property type="evidence" value="ECO:0007669"/>
    <property type="project" value="InterPro"/>
</dbReference>
<dbReference type="RefSeq" id="WP_157570023.1">
    <property type="nucleotide sequence ID" value="NZ_WQKZ01000012.1"/>
</dbReference>
<dbReference type="Gene3D" id="1.10.10.10">
    <property type="entry name" value="Winged helix-like DNA-binding domain superfamily/Winged helix DNA-binding domain"/>
    <property type="match status" value="1"/>
</dbReference>
<evidence type="ECO:0000256" key="4">
    <source>
        <dbReference type="ARBA" id="ARBA00023125"/>
    </source>
</evidence>
<dbReference type="SUPFAM" id="SSF46785">
    <property type="entry name" value="Winged helix' DNA-binding domain"/>
    <property type="match status" value="1"/>
</dbReference>
<dbReference type="InterPro" id="IPR004839">
    <property type="entry name" value="Aminotransferase_I/II_large"/>
</dbReference>
<dbReference type="InterPro" id="IPR015421">
    <property type="entry name" value="PyrdxlP-dep_Trfase_major"/>
</dbReference>
<dbReference type="Pfam" id="PF00392">
    <property type="entry name" value="GntR"/>
    <property type="match status" value="1"/>
</dbReference>
<dbReference type="Proteomes" id="UP000441336">
    <property type="component" value="Unassembled WGS sequence"/>
</dbReference>
<evidence type="ECO:0000313" key="7">
    <source>
        <dbReference type="EMBL" id="MVN79248.1"/>
    </source>
</evidence>
<proteinExistence type="inferred from homology"/>
<protein>
    <submittedName>
        <fullName evidence="7">Aminotransferase class I/II-fold pyridoxal phosphate-dependent enzyme</fullName>
    </submittedName>
</protein>
<dbReference type="InterPro" id="IPR051446">
    <property type="entry name" value="HTH_trans_reg/aminotransferase"/>
</dbReference>
<dbReference type="SMART" id="SM00345">
    <property type="entry name" value="HTH_GNTR"/>
    <property type="match status" value="1"/>
</dbReference>
<keyword evidence="7" id="KW-0032">Aminotransferase</keyword>
<keyword evidence="8" id="KW-1185">Reference proteome</keyword>
<dbReference type="SUPFAM" id="SSF53383">
    <property type="entry name" value="PLP-dependent transferases"/>
    <property type="match status" value="1"/>
</dbReference>
<keyword evidence="5" id="KW-0804">Transcription</keyword>
<evidence type="ECO:0000313" key="8">
    <source>
        <dbReference type="Proteomes" id="UP000441336"/>
    </source>
</evidence>
<dbReference type="PROSITE" id="PS50949">
    <property type="entry name" value="HTH_GNTR"/>
    <property type="match status" value="1"/>
</dbReference>
<evidence type="ECO:0000259" key="6">
    <source>
        <dbReference type="PROSITE" id="PS50949"/>
    </source>
</evidence>
<sequence>MLRTWDTTLQPAFRSGRPVYLQISDLITVEIQRGRLVPGTALPGTRELAKQLGVNRKTAVLAYEELLAQGWLASQQTRGTFVADQLPTNTPLAFAALVGNQQPVAGFQWHEPPGPALWPPAMPGAITFTDGTPDARLAPLAALTRAYRHTLLSKGRLNQLGYESPLGNQRLREALAHMLNQHRGLSTTAETICLTRGTQMALYLTASLLLRPGDVVAVENPGYPPAWHTFQLFGAELAPLPVDDEGLCVEAFEALCRQRPVRALYLTPHHQFPTTVTLQAARRVHLLALAARYGVALVEDDYDHEFHYRYQPSLPLASADPGGIVIYIGSLTKLLAPALRIGYVTGPPAFVAALGRLRALVDRQGDTGLEQAVADLIDEGEIKRHTRRVQAEYHARRDTLVEGLRQLPADLVQFEVPAGGLALWVKFSTHVDVPKLARELARRRVLITPGSHYYLAEPLANAVRLGYAALKPSELLYALDQLRQVLCQSYGSR</sequence>
<organism evidence="7 8">
    <name type="scientific">Hymenobacter ginkgonis</name>
    <dbReference type="NCBI Taxonomy" id="2682976"/>
    <lineage>
        <taxon>Bacteria</taxon>
        <taxon>Pseudomonadati</taxon>
        <taxon>Bacteroidota</taxon>
        <taxon>Cytophagia</taxon>
        <taxon>Cytophagales</taxon>
        <taxon>Hymenobacteraceae</taxon>
        <taxon>Hymenobacter</taxon>
    </lineage>
</organism>
<keyword evidence="2" id="KW-0663">Pyridoxal phosphate</keyword>
<keyword evidence="3" id="KW-0805">Transcription regulation</keyword>
<gene>
    <name evidence="7" type="ORF">GO988_23190</name>
</gene>
<feature type="domain" description="HTH gntR-type" evidence="6">
    <location>
        <begin position="17"/>
        <end position="85"/>
    </location>
</feature>
<dbReference type="InterPro" id="IPR000524">
    <property type="entry name" value="Tscrpt_reg_HTH_GntR"/>
</dbReference>
<accession>A0A7K1TLF2</accession>
<dbReference type="InterPro" id="IPR036388">
    <property type="entry name" value="WH-like_DNA-bd_sf"/>
</dbReference>
<dbReference type="Pfam" id="PF00155">
    <property type="entry name" value="Aminotran_1_2"/>
    <property type="match status" value="1"/>
</dbReference>
<dbReference type="AlphaFoldDB" id="A0A7K1TLF2"/>
<evidence type="ECO:0000256" key="5">
    <source>
        <dbReference type="ARBA" id="ARBA00023163"/>
    </source>
</evidence>
<keyword evidence="7" id="KW-0808">Transferase</keyword>
<comment type="caution">
    <text evidence="7">The sequence shown here is derived from an EMBL/GenBank/DDBJ whole genome shotgun (WGS) entry which is preliminary data.</text>
</comment>
<dbReference type="GO" id="GO:0008483">
    <property type="term" value="F:transaminase activity"/>
    <property type="evidence" value="ECO:0007669"/>
    <property type="project" value="UniProtKB-KW"/>
</dbReference>
<evidence type="ECO:0000256" key="2">
    <source>
        <dbReference type="ARBA" id="ARBA00022898"/>
    </source>
</evidence>
<evidence type="ECO:0000256" key="1">
    <source>
        <dbReference type="ARBA" id="ARBA00005384"/>
    </source>
</evidence>
<dbReference type="PANTHER" id="PTHR46577">
    <property type="entry name" value="HTH-TYPE TRANSCRIPTIONAL REGULATORY PROTEIN GABR"/>
    <property type="match status" value="1"/>
</dbReference>
<dbReference type="CDD" id="cd07377">
    <property type="entry name" value="WHTH_GntR"/>
    <property type="match status" value="1"/>
</dbReference>
<dbReference type="GO" id="GO:0003677">
    <property type="term" value="F:DNA binding"/>
    <property type="evidence" value="ECO:0007669"/>
    <property type="project" value="UniProtKB-KW"/>
</dbReference>
<dbReference type="CDD" id="cd00609">
    <property type="entry name" value="AAT_like"/>
    <property type="match status" value="1"/>
</dbReference>
<dbReference type="PANTHER" id="PTHR46577:SF1">
    <property type="entry name" value="HTH-TYPE TRANSCRIPTIONAL REGULATORY PROTEIN GABR"/>
    <property type="match status" value="1"/>
</dbReference>
<dbReference type="InterPro" id="IPR036390">
    <property type="entry name" value="WH_DNA-bd_sf"/>
</dbReference>
<name>A0A7K1TLF2_9BACT</name>
<evidence type="ECO:0000256" key="3">
    <source>
        <dbReference type="ARBA" id="ARBA00023015"/>
    </source>
</evidence>
<dbReference type="GO" id="GO:0003700">
    <property type="term" value="F:DNA-binding transcription factor activity"/>
    <property type="evidence" value="ECO:0007669"/>
    <property type="project" value="InterPro"/>
</dbReference>
<dbReference type="EMBL" id="WQKZ01000012">
    <property type="protein sequence ID" value="MVN79248.1"/>
    <property type="molecule type" value="Genomic_DNA"/>
</dbReference>
<reference evidence="7 8" key="1">
    <citation type="submission" date="2019-12" db="EMBL/GenBank/DDBJ databases">
        <title>Hymenobacter sp. HMF4947 Genome sequencing and assembly.</title>
        <authorList>
            <person name="Kang H."/>
            <person name="Cha I."/>
            <person name="Kim H."/>
            <person name="Joh K."/>
        </authorList>
    </citation>
    <scope>NUCLEOTIDE SEQUENCE [LARGE SCALE GENOMIC DNA]</scope>
    <source>
        <strain evidence="7 8">HMF4947</strain>
    </source>
</reference>
<comment type="similarity">
    <text evidence="1">In the C-terminal section; belongs to the class-I pyridoxal-phosphate-dependent aminotransferase family.</text>
</comment>
<dbReference type="InterPro" id="IPR015424">
    <property type="entry name" value="PyrdxlP-dep_Trfase"/>
</dbReference>